<dbReference type="AlphaFoldDB" id="A0A543CGE4"/>
<feature type="region of interest" description="Disordered" evidence="1">
    <location>
        <begin position="1"/>
        <end position="29"/>
    </location>
</feature>
<evidence type="ECO:0000313" key="4">
    <source>
        <dbReference type="Proteomes" id="UP000316096"/>
    </source>
</evidence>
<keyword evidence="4" id="KW-1185">Reference proteome</keyword>
<feature type="compositionally biased region" description="Basic and acidic residues" evidence="1">
    <location>
        <begin position="19"/>
        <end position="29"/>
    </location>
</feature>
<protein>
    <submittedName>
        <fullName evidence="3">Uncharacterized protein</fullName>
    </submittedName>
</protein>
<dbReference type="Proteomes" id="UP000316096">
    <property type="component" value="Unassembled WGS sequence"/>
</dbReference>
<feature type="transmembrane region" description="Helical" evidence="2">
    <location>
        <begin position="34"/>
        <end position="52"/>
    </location>
</feature>
<gene>
    <name evidence="3" type="ORF">FB559_1706</name>
</gene>
<evidence type="ECO:0000313" key="3">
    <source>
        <dbReference type="EMBL" id="TQL96184.1"/>
    </source>
</evidence>
<feature type="transmembrane region" description="Helical" evidence="2">
    <location>
        <begin position="72"/>
        <end position="91"/>
    </location>
</feature>
<keyword evidence="2" id="KW-1133">Transmembrane helix</keyword>
<dbReference type="EMBL" id="VFOZ01000001">
    <property type="protein sequence ID" value="TQL96184.1"/>
    <property type="molecule type" value="Genomic_DNA"/>
</dbReference>
<proteinExistence type="predicted"/>
<sequence>MGSMYTGPRDEDADDTELREERARAERAGRRNRASWAIVAWVMAGALALLSYDSGGAAVDAHRAGRPWLYPASVSVICLLVLVSLAGRALLRRRGRRQDVVSHRGPG</sequence>
<name>A0A543CGE4_9ACTN</name>
<organism evidence="3 4">
    <name type="scientific">Actinoallomurus bryophytorum</name>
    <dbReference type="NCBI Taxonomy" id="1490222"/>
    <lineage>
        <taxon>Bacteria</taxon>
        <taxon>Bacillati</taxon>
        <taxon>Actinomycetota</taxon>
        <taxon>Actinomycetes</taxon>
        <taxon>Streptosporangiales</taxon>
        <taxon>Thermomonosporaceae</taxon>
        <taxon>Actinoallomurus</taxon>
    </lineage>
</organism>
<comment type="caution">
    <text evidence="3">The sequence shown here is derived from an EMBL/GenBank/DDBJ whole genome shotgun (WGS) entry which is preliminary data.</text>
</comment>
<evidence type="ECO:0000256" key="1">
    <source>
        <dbReference type="SAM" id="MobiDB-lite"/>
    </source>
</evidence>
<dbReference type="RefSeq" id="WP_141955025.1">
    <property type="nucleotide sequence ID" value="NZ_VFOZ01000001.1"/>
</dbReference>
<accession>A0A543CGE4</accession>
<keyword evidence="2" id="KW-0472">Membrane</keyword>
<keyword evidence="2" id="KW-0812">Transmembrane</keyword>
<evidence type="ECO:0000256" key="2">
    <source>
        <dbReference type="SAM" id="Phobius"/>
    </source>
</evidence>
<reference evidence="3 4" key="1">
    <citation type="submission" date="2019-06" db="EMBL/GenBank/DDBJ databases">
        <title>Sequencing the genomes of 1000 actinobacteria strains.</title>
        <authorList>
            <person name="Klenk H.-P."/>
        </authorList>
    </citation>
    <scope>NUCLEOTIDE SEQUENCE [LARGE SCALE GENOMIC DNA]</scope>
    <source>
        <strain evidence="3 4">DSM 102200</strain>
    </source>
</reference>